<dbReference type="GO" id="GO:0016787">
    <property type="term" value="F:hydrolase activity"/>
    <property type="evidence" value="ECO:0007669"/>
    <property type="project" value="UniProtKB-KW"/>
</dbReference>
<dbReference type="GO" id="GO:0005634">
    <property type="term" value="C:nucleus"/>
    <property type="evidence" value="ECO:0007669"/>
    <property type="project" value="UniProtKB-SubCell"/>
</dbReference>
<feature type="domain" description="Helicase C-terminal" evidence="11">
    <location>
        <begin position="570"/>
        <end position="745"/>
    </location>
</feature>
<evidence type="ECO:0000256" key="9">
    <source>
        <dbReference type="SAM" id="MobiDB-lite"/>
    </source>
</evidence>
<evidence type="ECO:0000256" key="3">
    <source>
        <dbReference type="ARBA" id="ARBA00022741"/>
    </source>
</evidence>
<feature type="region of interest" description="Disordered" evidence="9">
    <location>
        <begin position="469"/>
        <end position="488"/>
    </location>
</feature>
<evidence type="ECO:0000256" key="5">
    <source>
        <dbReference type="ARBA" id="ARBA00022806"/>
    </source>
</evidence>
<evidence type="ECO:0000256" key="1">
    <source>
        <dbReference type="ARBA" id="ARBA00004123"/>
    </source>
</evidence>
<evidence type="ECO:0000313" key="12">
    <source>
        <dbReference type="EMBL" id="ANZ73588.1"/>
    </source>
</evidence>
<keyword evidence="4" id="KW-0378">Hydrolase</keyword>
<dbReference type="EMBL" id="CP014584">
    <property type="protein sequence ID" value="ANZ73588.1"/>
    <property type="molecule type" value="Genomic_DNA"/>
</dbReference>
<dbReference type="AlphaFoldDB" id="A0A1B2J6N5"/>
<dbReference type="CDD" id="cd18793">
    <property type="entry name" value="SF2_C_SNF"/>
    <property type="match status" value="1"/>
</dbReference>
<gene>
    <name evidence="12" type="primary">IRC5</name>
    <name evidence="12" type="ORF">ATY40_BA7500580</name>
</gene>
<keyword evidence="6" id="KW-0067">ATP-binding</keyword>
<dbReference type="OrthoDB" id="5857104at2759"/>
<proteinExistence type="inferred from homology"/>
<dbReference type="Pfam" id="PF00271">
    <property type="entry name" value="Helicase_C"/>
    <property type="match status" value="1"/>
</dbReference>
<dbReference type="InterPro" id="IPR014001">
    <property type="entry name" value="Helicase_ATP-bd"/>
</dbReference>
<keyword evidence="5" id="KW-0347">Helicase</keyword>
<dbReference type="Gene3D" id="3.40.50.10810">
    <property type="entry name" value="Tandem AAA-ATPase domain"/>
    <property type="match status" value="1"/>
</dbReference>
<comment type="similarity">
    <text evidence="2">Belongs to the SNF2/RAD54 helicase family.</text>
</comment>
<dbReference type="PROSITE" id="PS51194">
    <property type="entry name" value="HELICASE_CTER"/>
    <property type="match status" value="1"/>
</dbReference>
<dbReference type="Pfam" id="PF00176">
    <property type="entry name" value="SNF2-rel_dom"/>
    <property type="match status" value="1"/>
</dbReference>
<dbReference type="GO" id="GO:0005524">
    <property type="term" value="F:ATP binding"/>
    <property type="evidence" value="ECO:0007669"/>
    <property type="project" value="UniProtKB-KW"/>
</dbReference>
<dbReference type="InterPro" id="IPR001650">
    <property type="entry name" value="Helicase_C-like"/>
</dbReference>
<accession>A0A1B2J6N5</accession>
<reference evidence="12 13" key="1">
    <citation type="submission" date="2016-02" db="EMBL/GenBank/DDBJ databases">
        <title>Comparative genomic and transcriptomic foundation for Pichia pastoris.</title>
        <authorList>
            <person name="Love K.R."/>
            <person name="Shah K.A."/>
            <person name="Whittaker C.A."/>
            <person name="Wu J."/>
            <person name="Bartlett M.C."/>
            <person name="Ma D."/>
            <person name="Leeson R.L."/>
            <person name="Priest M."/>
            <person name="Young S.K."/>
            <person name="Love J.C."/>
        </authorList>
    </citation>
    <scope>NUCLEOTIDE SEQUENCE [LARGE SCALE GENOMIC DNA]</scope>
    <source>
        <strain evidence="12 13">ATCC 28485</strain>
    </source>
</reference>
<feature type="domain" description="Helicase ATP-binding" evidence="10">
    <location>
        <begin position="139"/>
        <end position="302"/>
    </location>
</feature>
<dbReference type="InterPro" id="IPR000330">
    <property type="entry name" value="SNF2_N"/>
</dbReference>
<keyword evidence="7" id="KW-0175">Coiled coil</keyword>
<keyword evidence="8" id="KW-0539">Nucleus</keyword>
<sequence length="812" mass="93393">MFRFFQCRELHGTRNSDPGFGALLNLRKSLYHMGPKSPLGGEDGDEDYVLEKIAPKVERTKEFDQFSELAKDKKLKRLNDLVSHSLKFSEIIAENLVKDSTVDKEKSVKIGEISTANQPALLENCVLKDYQLDGMRWLVSLYENGLNGILADEMGLGKTLETISLLVFLYEQNIKGKFLIVCPLSTVDNWCNELARFAPVLNTMCYIGPPPVRSKLRKKLRQKSVNVVVTSFEMSIRDRKYLENISWEYLVVDEGHRLKNTNCLLIRELKKLKTNNRLLLTGTPLQNNLKELWSLLNFILPSIFHDVDMFQQWFDFSSLDELKADDNDQELNEVINEEIQKSLITSLHTILKPFLLRRLKKDVIQGLPSKREYIVYSKLTPAQEVLYKAALKNQLKDKLLRIGFREYLKCNKIKGFTSSEVTKFLDKVMNDEITPLGSSKTENPNSNQEAELIDLLGLDSEDDMAHDNEDKSFYSSLPSNSKRRRLTRSQEAEYIESNRKKQKIDVDEKLYKYWPIVRAQILKKKLSNLVMQLRLICDSPFLFFDPWEEDQPLDFDKILKESSKMQMLAQLLPKLLDPKKSPDGKKHKALIFCQFTKMMDLVEMWCQSENYTTYRIDGTTSQEERASMVKGFATEDIDIFLLSTRSGGLGINLTASDTVILFDSDWNPQVDLQAIDRVHRIGQTQPVLIYRLCNINTIEQVLLARADSKRRLERLVISMGKFSTLGRLAGSNQTDSADLGKKDSLAQELAQFLLTTSVRNSNQEQLVDNNLTALELNEMLDRSEQAYKRADRDSENLHPHISLFETVSGLDR</sequence>
<dbReference type="Proteomes" id="UP000094565">
    <property type="component" value="Chromosome 1"/>
</dbReference>
<dbReference type="SUPFAM" id="SSF52540">
    <property type="entry name" value="P-loop containing nucleoside triphosphate hydrolases"/>
    <property type="match status" value="2"/>
</dbReference>
<evidence type="ECO:0000256" key="4">
    <source>
        <dbReference type="ARBA" id="ARBA00022801"/>
    </source>
</evidence>
<dbReference type="InterPro" id="IPR038718">
    <property type="entry name" value="SNF2-like_sf"/>
</dbReference>
<dbReference type="FunFam" id="3.40.50.10810:FF:000015">
    <property type="entry name" value="lymphoid-specific helicase isoform X1"/>
    <property type="match status" value="1"/>
</dbReference>
<dbReference type="InterPro" id="IPR049730">
    <property type="entry name" value="SNF2/RAD54-like_C"/>
</dbReference>
<protein>
    <submittedName>
        <fullName evidence="12">BA75_00580T0</fullName>
    </submittedName>
</protein>
<dbReference type="Gene3D" id="3.40.50.300">
    <property type="entry name" value="P-loop containing nucleotide triphosphate hydrolases"/>
    <property type="match status" value="1"/>
</dbReference>
<evidence type="ECO:0000256" key="2">
    <source>
        <dbReference type="ARBA" id="ARBA00007025"/>
    </source>
</evidence>
<dbReference type="PANTHER" id="PTHR10799">
    <property type="entry name" value="SNF2/RAD54 HELICASE FAMILY"/>
    <property type="match status" value="1"/>
</dbReference>
<evidence type="ECO:0000259" key="10">
    <source>
        <dbReference type="PROSITE" id="PS51192"/>
    </source>
</evidence>
<comment type="subcellular location">
    <subcellularLocation>
        <location evidence="1">Nucleus</location>
    </subcellularLocation>
</comment>
<evidence type="ECO:0000313" key="13">
    <source>
        <dbReference type="Proteomes" id="UP000094565"/>
    </source>
</evidence>
<evidence type="ECO:0000256" key="6">
    <source>
        <dbReference type="ARBA" id="ARBA00022840"/>
    </source>
</evidence>
<evidence type="ECO:0000259" key="11">
    <source>
        <dbReference type="PROSITE" id="PS51194"/>
    </source>
</evidence>
<dbReference type="GO" id="GO:0004386">
    <property type="term" value="F:helicase activity"/>
    <property type="evidence" value="ECO:0007669"/>
    <property type="project" value="UniProtKB-KW"/>
</dbReference>
<organism evidence="12 13">
    <name type="scientific">Komagataella pastoris</name>
    <name type="common">Yeast</name>
    <name type="synonym">Pichia pastoris</name>
    <dbReference type="NCBI Taxonomy" id="4922"/>
    <lineage>
        <taxon>Eukaryota</taxon>
        <taxon>Fungi</taxon>
        <taxon>Dikarya</taxon>
        <taxon>Ascomycota</taxon>
        <taxon>Saccharomycotina</taxon>
        <taxon>Pichiomycetes</taxon>
        <taxon>Pichiales</taxon>
        <taxon>Pichiaceae</taxon>
        <taxon>Komagataella</taxon>
    </lineage>
</organism>
<evidence type="ECO:0000256" key="8">
    <source>
        <dbReference type="ARBA" id="ARBA00023242"/>
    </source>
</evidence>
<dbReference type="PROSITE" id="PS51192">
    <property type="entry name" value="HELICASE_ATP_BIND_1"/>
    <property type="match status" value="1"/>
</dbReference>
<dbReference type="InterPro" id="IPR027417">
    <property type="entry name" value="P-loop_NTPase"/>
</dbReference>
<keyword evidence="13" id="KW-1185">Reference proteome</keyword>
<dbReference type="SMART" id="SM00487">
    <property type="entry name" value="DEXDc"/>
    <property type="match status" value="1"/>
</dbReference>
<evidence type="ECO:0000256" key="7">
    <source>
        <dbReference type="ARBA" id="ARBA00023054"/>
    </source>
</evidence>
<dbReference type="SMART" id="SM00490">
    <property type="entry name" value="HELICc"/>
    <property type="match status" value="1"/>
</dbReference>
<keyword evidence="3" id="KW-0547">Nucleotide-binding</keyword>
<name>A0A1B2J6N5_PICPA</name>